<keyword evidence="1" id="KW-1133">Transmembrane helix</keyword>
<reference evidence="2" key="2">
    <citation type="journal article" date="2015" name="Data Brief">
        <title>Shoot transcriptome of the giant reed, Arundo donax.</title>
        <authorList>
            <person name="Barrero R.A."/>
            <person name="Guerrero F.D."/>
            <person name="Moolhuijzen P."/>
            <person name="Goolsby J.A."/>
            <person name="Tidwell J."/>
            <person name="Bellgard S.E."/>
            <person name="Bellgard M.I."/>
        </authorList>
    </citation>
    <scope>NUCLEOTIDE SEQUENCE</scope>
    <source>
        <tissue evidence="2">Shoot tissue taken approximately 20 cm above the soil surface</tissue>
    </source>
</reference>
<name>A0A0A8ZUT9_ARUDO</name>
<accession>A0A0A8ZUT9</accession>
<evidence type="ECO:0000313" key="2">
    <source>
        <dbReference type="EMBL" id="JAD42556.1"/>
    </source>
</evidence>
<dbReference type="AlphaFoldDB" id="A0A0A8ZUT9"/>
<proteinExistence type="predicted"/>
<feature type="transmembrane region" description="Helical" evidence="1">
    <location>
        <begin position="6"/>
        <end position="26"/>
    </location>
</feature>
<reference evidence="2" key="1">
    <citation type="submission" date="2014-09" db="EMBL/GenBank/DDBJ databases">
        <authorList>
            <person name="Magalhaes I.L.F."/>
            <person name="Oliveira U."/>
            <person name="Santos F.R."/>
            <person name="Vidigal T.H.D.A."/>
            <person name="Brescovit A.D."/>
            <person name="Santos A.J."/>
        </authorList>
    </citation>
    <scope>NUCLEOTIDE SEQUENCE</scope>
    <source>
        <tissue evidence="2">Shoot tissue taken approximately 20 cm above the soil surface</tissue>
    </source>
</reference>
<keyword evidence="1" id="KW-0472">Membrane</keyword>
<dbReference type="EMBL" id="GBRH01255339">
    <property type="protein sequence ID" value="JAD42556.1"/>
    <property type="molecule type" value="Transcribed_RNA"/>
</dbReference>
<sequence>MLMVYLFFKCFSSGLHICYISFCMFYE</sequence>
<evidence type="ECO:0000256" key="1">
    <source>
        <dbReference type="SAM" id="Phobius"/>
    </source>
</evidence>
<protein>
    <submittedName>
        <fullName evidence="2">Uncharacterized protein</fullName>
    </submittedName>
</protein>
<keyword evidence="1" id="KW-0812">Transmembrane</keyword>
<organism evidence="2">
    <name type="scientific">Arundo donax</name>
    <name type="common">Giant reed</name>
    <name type="synonym">Donax arundinaceus</name>
    <dbReference type="NCBI Taxonomy" id="35708"/>
    <lineage>
        <taxon>Eukaryota</taxon>
        <taxon>Viridiplantae</taxon>
        <taxon>Streptophyta</taxon>
        <taxon>Embryophyta</taxon>
        <taxon>Tracheophyta</taxon>
        <taxon>Spermatophyta</taxon>
        <taxon>Magnoliopsida</taxon>
        <taxon>Liliopsida</taxon>
        <taxon>Poales</taxon>
        <taxon>Poaceae</taxon>
        <taxon>PACMAD clade</taxon>
        <taxon>Arundinoideae</taxon>
        <taxon>Arundineae</taxon>
        <taxon>Arundo</taxon>
    </lineage>
</organism>